<dbReference type="Pfam" id="PF20684">
    <property type="entry name" value="Fung_rhodopsin"/>
    <property type="match status" value="1"/>
</dbReference>
<feature type="domain" description="Rhodopsin" evidence="7">
    <location>
        <begin position="83"/>
        <end position="323"/>
    </location>
</feature>
<feature type="transmembrane region" description="Helical" evidence="6">
    <location>
        <begin position="240"/>
        <end position="257"/>
    </location>
</feature>
<evidence type="ECO:0000256" key="5">
    <source>
        <dbReference type="ARBA" id="ARBA00038359"/>
    </source>
</evidence>
<feature type="transmembrane region" description="Helical" evidence="6">
    <location>
        <begin position="66"/>
        <end position="89"/>
    </location>
</feature>
<evidence type="ECO:0000256" key="6">
    <source>
        <dbReference type="SAM" id="Phobius"/>
    </source>
</evidence>
<feature type="transmembrane region" description="Helical" evidence="6">
    <location>
        <begin position="101"/>
        <end position="121"/>
    </location>
</feature>
<sequence length="416" mass="46128">MRITPIDFEMVNSAFVGEPPATEDDLNIVRGILRMYGLGNVDPSLGLTFSIQRPKNPPDESKQPGILAGMIIVILAIVVPTVARIIIRLRGSRTQFGPDDWAIICAACLAVSYPCICIAMLAETGAGRHTYESTYEEYNLYMYYLTVCKIIFYVAVGLIKVSITLFVRRLADRASKAWKLFADIFLGTVVIYILLAIFWFIFACRPIGSMWNKKYAGSLKDPPVCVDSVFQNKFLSSMHVAQSIVLLLAPIIILWYVKINKGKKARLFFIWLVGGTTVLGGLLQQTMITISNDSCWQYTSALRWTVMDLTFGTLAASLPVLDAAIMGTWSSIKTKIGASGSHSRSRTQGWTDLENDTRHTTTIRRGSEADSDSIENIMSKDKGGGMEMGILRTHEVQLSYDSDQEPKNPHVIGVGK</sequence>
<comment type="subcellular location">
    <subcellularLocation>
        <location evidence="1">Membrane</location>
        <topology evidence="1">Multi-pass membrane protein</topology>
    </subcellularLocation>
</comment>
<name>A0A8K0WB79_9HYPO</name>
<keyword evidence="3 6" id="KW-1133">Transmembrane helix</keyword>
<evidence type="ECO:0000259" key="7">
    <source>
        <dbReference type="Pfam" id="PF20684"/>
    </source>
</evidence>
<keyword evidence="4 6" id="KW-0472">Membrane</keyword>
<evidence type="ECO:0000313" key="8">
    <source>
        <dbReference type="EMBL" id="KAH7245585.1"/>
    </source>
</evidence>
<accession>A0A8K0WB79</accession>
<evidence type="ECO:0000256" key="2">
    <source>
        <dbReference type="ARBA" id="ARBA00022692"/>
    </source>
</evidence>
<evidence type="ECO:0000256" key="4">
    <source>
        <dbReference type="ARBA" id="ARBA00023136"/>
    </source>
</evidence>
<feature type="transmembrane region" description="Helical" evidence="6">
    <location>
        <begin position="310"/>
        <end position="329"/>
    </location>
</feature>
<keyword evidence="2 6" id="KW-0812">Transmembrane</keyword>
<dbReference type="AlphaFoldDB" id="A0A8K0WB79"/>
<keyword evidence="9" id="KW-1185">Reference proteome</keyword>
<evidence type="ECO:0000313" key="9">
    <source>
        <dbReference type="Proteomes" id="UP000813427"/>
    </source>
</evidence>
<protein>
    <recommendedName>
        <fullName evidence="7">Rhodopsin domain-containing protein</fullName>
    </recommendedName>
</protein>
<dbReference type="GO" id="GO:0016020">
    <property type="term" value="C:membrane"/>
    <property type="evidence" value="ECO:0007669"/>
    <property type="project" value="UniProtKB-SubCell"/>
</dbReference>
<feature type="transmembrane region" description="Helical" evidence="6">
    <location>
        <begin position="180"/>
        <end position="202"/>
    </location>
</feature>
<comment type="similarity">
    <text evidence="5">Belongs to the SAT4 family.</text>
</comment>
<gene>
    <name evidence="8" type="ORF">BKA59DRAFT_527366</name>
</gene>
<evidence type="ECO:0000256" key="1">
    <source>
        <dbReference type="ARBA" id="ARBA00004141"/>
    </source>
</evidence>
<organism evidence="8 9">
    <name type="scientific">Fusarium tricinctum</name>
    <dbReference type="NCBI Taxonomy" id="61284"/>
    <lineage>
        <taxon>Eukaryota</taxon>
        <taxon>Fungi</taxon>
        <taxon>Dikarya</taxon>
        <taxon>Ascomycota</taxon>
        <taxon>Pezizomycotina</taxon>
        <taxon>Sordariomycetes</taxon>
        <taxon>Hypocreomycetidae</taxon>
        <taxon>Hypocreales</taxon>
        <taxon>Nectriaceae</taxon>
        <taxon>Fusarium</taxon>
        <taxon>Fusarium tricinctum species complex</taxon>
    </lineage>
</organism>
<feature type="transmembrane region" description="Helical" evidence="6">
    <location>
        <begin position="141"/>
        <end position="159"/>
    </location>
</feature>
<proteinExistence type="inferred from homology"/>
<dbReference type="Proteomes" id="UP000813427">
    <property type="component" value="Unassembled WGS sequence"/>
</dbReference>
<dbReference type="InterPro" id="IPR052337">
    <property type="entry name" value="SAT4-like"/>
</dbReference>
<dbReference type="EMBL" id="JAGPXF010000004">
    <property type="protein sequence ID" value="KAH7245585.1"/>
    <property type="molecule type" value="Genomic_DNA"/>
</dbReference>
<dbReference type="OrthoDB" id="444631at2759"/>
<dbReference type="PANTHER" id="PTHR33048">
    <property type="entry name" value="PTH11-LIKE INTEGRAL MEMBRANE PROTEIN (AFU_ORTHOLOGUE AFUA_5G11245)"/>
    <property type="match status" value="1"/>
</dbReference>
<dbReference type="PANTHER" id="PTHR33048:SF129">
    <property type="entry name" value="INTEGRAL MEMBRANE PROTEIN-RELATED"/>
    <property type="match status" value="1"/>
</dbReference>
<evidence type="ECO:0000256" key="3">
    <source>
        <dbReference type="ARBA" id="ARBA00022989"/>
    </source>
</evidence>
<dbReference type="InterPro" id="IPR049326">
    <property type="entry name" value="Rhodopsin_dom_fungi"/>
</dbReference>
<reference evidence="8" key="1">
    <citation type="journal article" date="2021" name="Nat. Commun.">
        <title>Genetic determinants of endophytism in the Arabidopsis root mycobiome.</title>
        <authorList>
            <person name="Mesny F."/>
            <person name="Miyauchi S."/>
            <person name="Thiergart T."/>
            <person name="Pickel B."/>
            <person name="Atanasova L."/>
            <person name="Karlsson M."/>
            <person name="Huettel B."/>
            <person name="Barry K.W."/>
            <person name="Haridas S."/>
            <person name="Chen C."/>
            <person name="Bauer D."/>
            <person name="Andreopoulos W."/>
            <person name="Pangilinan J."/>
            <person name="LaButti K."/>
            <person name="Riley R."/>
            <person name="Lipzen A."/>
            <person name="Clum A."/>
            <person name="Drula E."/>
            <person name="Henrissat B."/>
            <person name="Kohler A."/>
            <person name="Grigoriev I.V."/>
            <person name="Martin F.M."/>
            <person name="Hacquard S."/>
        </authorList>
    </citation>
    <scope>NUCLEOTIDE SEQUENCE</scope>
    <source>
        <strain evidence="8">MPI-SDFR-AT-0068</strain>
    </source>
</reference>
<feature type="transmembrane region" description="Helical" evidence="6">
    <location>
        <begin position="269"/>
        <end position="290"/>
    </location>
</feature>
<comment type="caution">
    <text evidence="8">The sequence shown here is derived from an EMBL/GenBank/DDBJ whole genome shotgun (WGS) entry which is preliminary data.</text>
</comment>